<dbReference type="SUPFAM" id="SSF52540">
    <property type="entry name" value="P-loop containing nucleoside triphosphate hydrolases"/>
    <property type="match status" value="2"/>
</dbReference>
<sequence>MDEKDFYGSPVTITSVLETSGVTEVSRKPWLFMFVKAKDCWLLLPASIFTILSAMVPATVAVLLARVFDKLEGFGRNEYSSSRDFVADVQWFCFAIAFVGIGATLFSWLGLTCFLLVGERQQKRCRQQVYQSLLRKELEWFDRKSDLNSNLMQVNRCIEEFRMGVSECLEMLIKSVAMLCALLILSFYYSWRLTLLVMATIPVIVLVTSGWGILIGKYTTLENKHSENTVKVLEWNLLNYTWIKIVDSSLLEKRKLDAASKMTSHSFLRTKLFFNLNAGMIKFLALMMFIQSFWYGSFLVRNHLNSSGDIISCFYSCLTVSRIFSTISSQIVSLRTAHISLKYVFKSVDCSNVSYEGGFQPKHDMMGDIKISNVSFKYPVRDDWVLKNITLQIPANHLLYIVGKSGSGKSTLASLILRLYHFDGKITCDDYDISRLDRSWLASQITLVQQQCILFGGTIFENLSLGCPTPAAPKLLNEALQITGLDQLIASLPAGLNTKVGGGPGSMTLSGGQQQKVALCRALIRDTPVLILDEALSAVDYSQRILILEKLKRNRRRRSTIIMTHDYSEIADSDYVVLMENGKIEEQGVKIDLLNRKTRFASFQYQLDIPDDPFEHRMEEEEVGQRLDLVQDLESQAHKKVSALRLLRQLWHVLTFGSRVCFLLGIIVSVVNASMTPLFTFFLSKLVLGIVSVGQQASSTYMVKWSLALLCVAFMDGLSLFTSKMALSQSSETLVDQLRNRAFDKILVQPVCWFQSANPSALSSLLINDIKNLRTVISDAPSQLISVIALILIALVWSLIVCWKLALVGLSFAPLFAMFSILFSIVLQKYETEYKEASDNVEGVVHESVLGMKTVVSLNLQNYFQARFNNHMNRMNHAGKQRALIISIAMAAQNIAIYLSQAIMLYYGIKLVSEKSITLVQMIQVVALIMFTVGYVSAMLSSMPNVNKGVLVFMKILTLIQLPDNLQESYGTTKPVMKPNKPLLRFQNVQFSYDPNTSPVLDNFNLSLYMNEITCIVGKSGCGKSTLLNLLLRLYSPQKGSIKFCGANLDQLDMSELKKEVAVVTQNHYFFDGTIFENLTYNLHKTVTRAQIDEVLELVDMAKFVHSLPDNLFSRIGGSSNLLISGGQLQRLCIARALIRSPKVLILDECTASLDPQNTKRVAKIILGLKKHVTIIMISHQREMMQIADTVAYMEDGIIKEKGHYNTLSNRKNLFYQLIN</sequence>
<dbReference type="InterPro" id="IPR039421">
    <property type="entry name" value="Type_1_exporter"/>
</dbReference>
<comment type="subcellular location">
    <subcellularLocation>
        <location evidence="1">Membrane</location>
        <topology evidence="1">Multi-pass membrane protein</topology>
    </subcellularLocation>
</comment>
<dbReference type="PROSITE" id="PS50929">
    <property type="entry name" value="ABC_TM1F"/>
    <property type="match status" value="2"/>
</dbReference>
<feature type="transmembrane region" description="Helical" evidence="8">
    <location>
        <begin position="171"/>
        <end position="189"/>
    </location>
</feature>
<proteinExistence type="predicted"/>
<accession>A0A9P8P2S3</accession>
<evidence type="ECO:0000259" key="10">
    <source>
        <dbReference type="PROSITE" id="PS50929"/>
    </source>
</evidence>
<dbReference type="Proteomes" id="UP000788993">
    <property type="component" value="Unassembled WGS sequence"/>
</dbReference>
<evidence type="ECO:0008006" key="13">
    <source>
        <dbReference type="Google" id="ProtNLM"/>
    </source>
</evidence>
<evidence type="ECO:0000256" key="3">
    <source>
        <dbReference type="ARBA" id="ARBA00022692"/>
    </source>
</evidence>
<dbReference type="GO" id="GO:0005524">
    <property type="term" value="F:ATP binding"/>
    <property type="evidence" value="ECO:0007669"/>
    <property type="project" value="UniProtKB-KW"/>
</dbReference>
<dbReference type="SUPFAM" id="SSF90123">
    <property type="entry name" value="ABC transporter transmembrane region"/>
    <property type="match status" value="2"/>
</dbReference>
<feature type="domain" description="ABC transmembrane type-1" evidence="10">
    <location>
        <begin position="46"/>
        <end position="336"/>
    </location>
</feature>
<dbReference type="PROSITE" id="PS50893">
    <property type="entry name" value="ABC_TRANSPORTER_2"/>
    <property type="match status" value="2"/>
</dbReference>
<dbReference type="CDD" id="cd18578">
    <property type="entry name" value="ABC_6TM_Pgp_ABCB1_D2_like"/>
    <property type="match status" value="1"/>
</dbReference>
<keyword evidence="12" id="KW-1185">Reference proteome</keyword>
<feature type="domain" description="ABC transporter" evidence="9">
    <location>
        <begin position="369"/>
        <end position="606"/>
    </location>
</feature>
<comment type="caution">
    <text evidence="11">The sequence shown here is derived from an EMBL/GenBank/DDBJ whole genome shotgun (WGS) entry which is preliminary data.</text>
</comment>
<keyword evidence="7 8" id="KW-0472">Membrane</keyword>
<dbReference type="PANTHER" id="PTHR43394">
    <property type="entry name" value="ATP-DEPENDENT PERMEASE MDL1, MITOCHONDRIAL"/>
    <property type="match status" value="1"/>
</dbReference>
<dbReference type="Gene3D" id="1.20.1560.10">
    <property type="entry name" value="ABC transporter type 1, transmembrane domain"/>
    <property type="match status" value="1"/>
</dbReference>
<feature type="transmembrane region" description="Helical" evidence="8">
    <location>
        <begin position="272"/>
        <end position="295"/>
    </location>
</feature>
<feature type="transmembrane region" description="Helical" evidence="8">
    <location>
        <begin position="806"/>
        <end position="827"/>
    </location>
</feature>
<evidence type="ECO:0000256" key="1">
    <source>
        <dbReference type="ARBA" id="ARBA00004141"/>
    </source>
</evidence>
<dbReference type="GO" id="GO:0005743">
    <property type="term" value="C:mitochondrial inner membrane"/>
    <property type="evidence" value="ECO:0007669"/>
    <property type="project" value="TreeGrafter"/>
</dbReference>
<dbReference type="SMART" id="SM00382">
    <property type="entry name" value="AAA"/>
    <property type="match status" value="2"/>
</dbReference>
<evidence type="ECO:0000256" key="6">
    <source>
        <dbReference type="ARBA" id="ARBA00022989"/>
    </source>
</evidence>
<keyword evidence="2" id="KW-0813">Transport</keyword>
<evidence type="ECO:0000256" key="4">
    <source>
        <dbReference type="ARBA" id="ARBA00022741"/>
    </source>
</evidence>
<dbReference type="InterPro" id="IPR036640">
    <property type="entry name" value="ABC1_TM_sf"/>
</dbReference>
<dbReference type="CDD" id="cd18577">
    <property type="entry name" value="ABC_6TM_Pgp_ABCB1_D1_like"/>
    <property type="match status" value="1"/>
</dbReference>
<organism evidence="11 12">
    <name type="scientific">Ogataea polymorpha</name>
    <dbReference type="NCBI Taxonomy" id="460523"/>
    <lineage>
        <taxon>Eukaryota</taxon>
        <taxon>Fungi</taxon>
        <taxon>Dikarya</taxon>
        <taxon>Ascomycota</taxon>
        <taxon>Saccharomycotina</taxon>
        <taxon>Pichiomycetes</taxon>
        <taxon>Pichiales</taxon>
        <taxon>Pichiaceae</taxon>
        <taxon>Ogataea</taxon>
    </lineage>
</organism>
<dbReference type="EMBL" id="JAEUBD010001178">
    <property type="protein sequence ID" value="KAH3664483.1"/>
    <property type="molecule type" value="Genomic_DNA"/>
</dbReference>
<feature type="transmembrane region" description="Helical" evidence="8">
    <location>
        <begin position="883"/>
        <end position="907"/>
    </location>
</feature>
<dbReference type="FunFam" id="3.40.50.300:FF:000604">
    <property type="entry name" value="ABC transporter B family member 28"/>
    <property type="match status" value="1"/>
</dbReference>
<dbReference type="Pfam" id="PF00005">
    <property type="entry name" value="ABC_tran"/>
    <property type="match status" value="2"/>
</dbReference>
<evidence type="ECO:0000313" key="12">
    <source>
        <dbReference type="Proteomes" id="UP000788993"/>
    </source>
</evidence>
<dbReference type="AlphaFoldDB" id="A0A9P8P2S3"/>
<feature type="transmembrane region" description="Helical" evidence="8">
    <location>
        <begin position="650"/>
        <end position="671"/>
    </location>
</feature>
<dbReference type="GO" id="GO:0015421">
    <property type="term" value="F:ABC-type oligopeptide transporter activity"/>
    <property type="evidence" value="ECO:0007669"/>
    <property type="project" value="TreeGrafter"/>
</dbReference>
<feature type="transmembrane region" description="Helical" evidence="8">
    <location>
        <begin position="89"/>
        <end position="117"/>
    </location>
</feature>
<dbReference type="InterPro" id="IPR003439">
    <property type="entry name" value="ABC_transporter-like_ATP-bd"/>
</dbReference>
<evidence type="ECO:0000259" key="9">
    <source>
        <dbReference type="PROSITE" id="PS50893"/>
    </source>
</evidence>
<name>A0A9P8P2S3_9ASCO</name>
<dbReference type="GO" id="GO:0090374">
    <property type="term" value="P:oligopeptide export from mitochondrion"/>
    <property type="evidence" value="ECO:0007669"/>
    <property type="project" value="TreeGrafter"/>
</dbReference>
<evidence type="ECO:0000313" key="11">
    <source>
        <dbReference type="EMBL" id="KAH3664483.1"/>
    </source>
</evidence>
<dbReference type="Gene3D" id="3.40.50.300">
    <property type="entry name" value="P-loop containing nucleotide triphosphate hydrolases"/>
    <property type="match status" value="2"/>
</dbReference>
<reference evidence="11" key="1">
    <citation type="journal article" date="2021" name="Open Biol.">
        <title>Shared evolutionary footprints suggest mitochondrial oxidative damage underlies multiple complex I losses in fungi.</title>
        <authorList>
            <person name="Schikora-Tamarit M.A."/>
            <person name="Marcet-Houben M."/>
            <person name="Nosek J."/>
            <person name="Gabaldon T."/>
        </authorList>
    </citation>
    <scope>NUCLEOTIDE SEQUENCE</scope>
    <source>
        <strain evidence="11">NCAIM Y.01608</strain>
    </source>
</reference>
<dbReference type="CDD" id="cd03228">
    <property type="entry name" value="ABCC_MRP_Like"/>
    <property type="match status" value="1"/>
</dbReference>
<feature type="transmembrane region" description="Helical" evidence="8">
    <location>
        <begin position="780"/>
        <end position="800"/>
    </location>
</feature>
<reference evidence="11" key="2">
    <citation type="submission" date="2021-01" db="EMBL/GenBank/DDBJ databases">
        <authorList>
            <person name="Schikora-Tamarit M.A."/>
        </authorList>
    </citation>
    <scope>NUCLEOTIDE SEQUENCE</scope>
    <source>
        <strain evidence="11">NCAIM Y.01608</strain>
    </source>
</reference>
<dbReference type="PROSITE" id="PS00211">
    <property type="entry name" value="ABC_TRANSPORTER_1"/>
    <property type="match status" value="2"/>
</dbReference>
<dbReference type="Pfam" id="PF00664">
    <property type="entry name" value="ABC_membrane"/>
    <property type="match status" value="2"/>
</dbReference>
<feature type="domain" description="ABC transporter" evidence="9">
    <location>
        <begin position="984"/>
        <end position="1220"/>
    </location>
</feature>
<keyword evidence="5" id="KW-0067">ATP-binding</keyword>
<feature type="transmembrane region" description="Helical" evidence="8">
    <location>
        <begin position="703"/>
        <end position="721"/>
    </location>
</feature>
<gene>
    <name evidence="11" type="ORF">OGATHE_003298</name>
</gene>
<feature type="transmembrane region" description="Helical" evidence="8">
    <location>
        <begin position="195"/>
        <end position="215"/>
    </location>
</feature>
<keyword evidence="3 8" id="KW-0812">Transmembrane</keyword>
<dbReference type="GO" id="GO:0016887">
    <property type="term" value="F:ATP hydrolysis activity"/>
    <property type="evidence" value="ECO:0007669"/>
    <property type="project" value="InterPro"/>
</dbReference>
<evidence type="ECO:0000256" key="7">
    <source>
        <dbReference type="ARBA" id="ARBA00023136"/>
    </source>
</evidence>
<evidence type="ECO:0000256" key="2">
    <source>
        <dbReference type="ARBA" id="ARBA00022448"/>
    </source>
</evidence>
<dbReference type="InterPro" id="IPR027417">
    <property type="entry name" value="P-loop_NTPase"/>
</dbReference>
<feature type="transmembrane region" description="Helical" evidence="8">
    <location>
        <begin position="41"/>
        <end position="65"/>
    </location>
</feature>
<dbReference type="InterPro" id="IPR011527">
    <property type="entry name" value="ABC1_TM_dom"/>
</dbReference>
<keyword evidence="6 8" id="KW-1133">Transmembrane helix</keyword>
<feature type="transmembrane region" description="Helical" evidence="8">
    <location>
        <begin position="678"/>
        <end position="697"/>
    </location>
</feature>
<dbReference type="InterPro" id="IPR017871">
    <property type="entry name" value="ABC_transporter-like_CS"/>
</dbReference>
<protein>
    <recommendedName>
        <fullName evidence="13">Alpha-factor-transporting ATPase</fullName>
    </recommendedName>
</protein>
<feature type="domain" description="ABC transmembrane type-1" evidence="10">
    <location>
        <begin position="663"/>
        <end position="948"/>
    </location>
</feature>
<dbReference type="InterPro" id="IPR003593">
    <property type="entry name" value="AAA+_ATPase"/>
</dbReference>
<evidence type="ECO:0000256" key="8">
    <source>
        <dbReference type="SAM" id="Phobius"/>
    </source>
</evidence>
<keyword evidence="4" id="KW-0547">Nucleotide-binding</keyword>
<evidence type="ECO:0000256" key="5">
    <source>
        <dbReference type="ARBA" id="ARBA00022840"/>
    </source>
</evidence>
<feature type="transmembrane region" description="Helical" evidence="8">
    <location>
        <begin position="919"/>
        <end position="938"/>
    </location>
</feature>
<dbReference type="PANTHER" id="PTHR43394:SF15">
    <property type="entry name" value="ALPHA-FACTOR-TRANSPORTING ATPASE"/>
    <property type="match status" value="1"/>
</dbReference>